<dbReference type="InterPro" id="IPR036465">
    <property type="entry name" value="vWFA_dom_sf"/>
</dbReference>
<evidence type="ECO:0000313" key="2">
    <source>
        <dbReference type="EMBL" id="MET1253954.1"/>
    </source>
</evidence>
<dbReference type="CDD" id="cd00198">
    <property type="entry name" value="vWFA"/>
    <property type="match status" value="1"/>
</dbReference>
<feature type="region of interest" description="Disordered" evidence="1">
    <location>
        <begin position="437"/>
        <end position="478"/>
    </location>
</feature>
<protein>
    <submittedName>
        <fullName evidence="2">VWA domain-containing protein</fullName>
    </submittedName>
</protein>
<dbReference type="EMBL" id="JBEVCJ010000002">
    <property type="protein sequence ID" value="MET1253954.1"/>
    <property type="molecule type" value="Genomic_DNA"/>
</dbReference>
<name>A0ABV2BPV3_9GAMM</name>
<dbReference type="SUPFAM" id="SSF53300">
    <property type="entry name" value="vWA-like"/>
    <property type="match status" value="1"/>
</dbReference>
<dbReference type="RefSeq" id="WP_353873504.1">
    <property type="nucleotide sequence ID" value="NZ_JBEVCJ010000002.1"/>
</dbReference>
<comment type="caution">
    <text evidence="2">The sequence shown here is derived from an EMBL/GenBank/DDBJ whole genome shotgun (WGS) entry which is preliminary data.</text>
</comment>
<accession>A0ABV2BPV3</accession>
<feature type="compositionally biased region" description="Polar residues" evidence="1">
    <location>
        <begin position="437"/>
        <end position="467"/>
    </location>
</feature>
<reference evidence="2 3" key="1">
    <citation type="submission" date="2024-06" db="EMBL/GenBank/DDBJ databases">
        <authorList>
            <person name="Li F."/>
        </authorList>
    </citation>
    <scope>NUCLEOTIDE SEQUENCE [LARGE SCALE GENOMIC DNA]</scope>
    <source>
        <strain evidence="2 3">GXAS 311</strain>
    </source>
</reference>
<sequence>MNFNESKTKKRRVGSISLISAGLLMGGGVVLTTPFLSSYFFDSFFASNTPVVLNSAEQVHLPTLGSKTQSSIVPFVRPKIQLAILLDTSNSMDGLIDQTRNQIWQVINEFSNVAKNGVQPVLEVALFEYGNDNNPKSLGYVRQISGFTRELDRISEGLFSLTTSGGSEYCGMAIKTAVNTLQWSHSAQDIKTIFIAGNEPFSQGPVKYQQALTLANKYGITVNTIFAGDHQSGISIGWQSGALAAGGEYMSINADIPIEHIETPHDKQIAVLNDQLNDTYIPFGQEGIAGLRRQNVEDKKSRNISAGLLASRAKSKASTFYDNAQWDLVDAVSNGQVAEHDLAEMEDAGLPEPMREMTATARQEYVAKKAAERKEIKQKIVEFSTKREAYLAQQKSNAVQSSQPATMSDALVKAIKKQVAEKNFELTQEVQQKPLQKIDSQVNEKTQVTKSPNAQQASQQIEMSQPTLMVKSEAKSSR</sequence>
<evidence type="ECO:0000256" key="1">
    <source>
        <dbReference type="SAM" id="MobiDB-lite"/>
    </source>
</evidence>
<organism evidence="2 3">
    <name type="scientific">Aliikangiella maris</name>
    <dbReference type="NCBI Taxonomy" id="3162458"/>
    <lineage>
        <taxon>Bacteria</taxon>
        <taxon>Pseudomonadati</taxon>
        <taxon>Pseudomonadota</taxon>
        <taxon>Gammaproteobacteria</taxon>
        <taxon>Oceanospirillales</taxon>
        <taxon>Pleioneaceae</taxon>
        <taxon>Aliikangiella</taxon>
    </lineage>
</organism>
<evidence type="ECO:0000313" key="3">
    <source>
        <dbReference type="Proteomes" id="UP001548189"/>
    </source>
</evidence>
<proteinExistence type="predicted"/>
<gene>
    <name evidence="2" type="ORF">ABVT43_02330</name>
</gene>
<dbReference type="Gene3D" id="3.40.50.410">
    <property type="entry name" value="von Willebrand factor, type A domain"/>
    <property type="match status" value="1"/>
</dbReference>
<keyword evidence="3" id="KW-1185">Reference proteome</keyword>
<dbReference type="Proteomes" id="UP001548189">
    <property type="component" value="Unassembled WGS sequence"/>
</dbReference>